<evidence type="ECO:0000256" key="1">
    <source>
        <dbReference type="SAM" id="MobiDB-lite"/>
    </source>
</evidence>
<protein>
    <submittedName>
        <fullName evidence="2">Uncharacterized protein</fullName>
    </submittedName>
</protein>
<reference evidence="2" key="1">
    <citation type="submission" date="2014-03" db="EMBL/GenBank/DDBJ databases">
        <authorList>
            <person name="Casaregola S."/>
        </authorList>
    </citation>
    <scope>NUCLEOTIDE SEQUENCE [LARGE SCALE GENOMIC DNA]</scope>
    <source>
        <strain evidence="2">CLIB 918</strain>
    </source>
</reference>
<accession>A0A0J9XJH3</accession>
<organism evidence="2 3">
    <name type="scientific">Geotrichum candidum</name>
    <name type="common">Oospora lactis</name>
    <name type="synonym">Dipodascus geotrichum</name>
    <dbReference type="NCBI Taxonomy" id="1173061"/>
    <lineage>
        <taxon>Eukaryota</taxon>
        <taxon>Fungi</taxon>
        <taxon>Dikarya</taxon>
        <taxon>Ascomycota</taxon>
        <taxon>Saccharomycotina</taxon>
        <taxon>Dipodascomycetes</taxon>
        <taxon>Dipodascales</taxon>
        <taxon>Dipodascaceae</taxon>
        <taxon>Geotrichum</taxon>
    </lineage>
</organism>
<gene>
    <name evidence="2" type="ORF">BN980_GECA21s00692g</name>
</gene>
<proteinExistence type="predicted"/>
<evidence type="ECO:0000313" key="3">
    <source>
        <dbReference type="Proteomes" id="UP000242525"/>
    </source>
</evidence>
<sequence>MCLGTNSSIAGSSQQLPLPPERPRVGKFSQENSVGWPDIELAKFRVLEPSGMATDKLVEIVAHAFARFMAWSLLIEPVAKTTQAYELKLASVNRANRPESMEQVGPAFSPRCFHSFLLGTPTDEGTYLTNALKFHSKWAIIKYHLCGLESIYTRMTERPGSTAYPHKAVTASLQQRVEIVASAQL</sequence>
<feature type="region of interest" description="Disordered" evidence="1">
    <location>
        <begin position="1"/>
        <end position="24"/>
    </location>
</feature>
<dbReference type="Proteomes" id="UP000242525">
    <property type="component" value="Unassembled WGS sequence"/>
</dbReference>
<evidence type="ECO:0000313" key="2">
    <source>
        <dbReference type="EMBL" id="CDO57406.1"/>
    </source>
</evidence>
<feature type="compositionally biased region" description="Polar residues" evidence="1">
    <location>
        <begin position="1"/>
        <end position="16"/>
    </location>
</feature>
<keyword evidence="3" id="KW-1185">Reference proteome</keyword>
<name>A0A0J9XJH3_GEOCN</name>
<dbReference type="EMBL" id="CCBN010000021">
    <property type="protein sequence ID" value="CDO57406.1"/>
    <property type="molecule type" value="Genomic_DNA"/>
</dbReference>
<comment type="caution">
    <text evidence="2">The sequence shown here is derived from an EMBL/GenBank/DDBJ whole genome shotgun (WGS) entry which is preliminary data.</text>
</comment>
<dbReference type="AlphaFoldDB" id="A0A0J9XJH3"/>